<comment type="caution">
    <text evidence="1">The sequence shown here is derived from an EMBL/GenBank/DDBJ whole genome shotgun (WGS) entry which is preliminary data.</text>
</comment>
<accession>A0A0F9U944</accession>
<protein>
    <submittedName>
        <fullName evidence="1">Uncharacterized protein</fullName>
    </submittedName>
</protein>
<sequence length="104" mass="12114">MAERRPLGEFEDRQMIPWLVGLGYRLERLDGTEPPEIQQIIARLREFEGTVIEGWAWPEAFRAFREGPDYALTVYPMTNQHSSHSHAIPLLILKNPQEPEDNEN</sequence>
<gene>
    <name evidence="1" type="ORF">LCGC14_0252060</name>
</gene>
<reference evidence="1" key="1">
    <citation type="journal article" date="2015" name="Nature">
        <title>Complex archaea that bridge the gap between prokaryotes and eukaryotes.</title>
        <authorList>
            <person name="Spang A."/>
            <person name="Saw J.H."/>
            <person name="Jorgensen S.L."/>
            <person name="Zaremba-Niedzwiedzka K."/>
            <person name="Martijn J."/>
            <person name="Lind A.E."/>
            <person name="van Eijk R."/>
            <person name="Schleper C."/>
            <person name="Guy L."/>
            <person name="Ettema T.J."/>
        </authorList>
    </citation>
    <scope>NUCLEOTIDE SEQUENCE</scope>
</reference>
<dbReference type="EMBL" id="LAZR01000131">
    <property type="protein sequence ID" value="KKN88134.1"/>
    <property type="molecule type" value="Genomic_DNA"/>
</dbReference>
<dbReference type="AlphaFoldDB" id="A0A0F9U944"/>
<name>A0A0F9U944_9ZZZZ</name>
<organism evidence="1">
    <name type="scientific">marine sediment metagenome</name>
    <dbReference type="NCBI Taxonomy" id="412755"/>
    <lineage>
        <taxon>unclassified sequences</taxon>
        <taxon>metagenomes</taxon>
        <taxon>ecological metagenomes</taxon>
    </lineage>
</organism>
<evidence type="ECO:0000313" key="1">
    <source>
        <dbReference type="EMBL" id="KKN88134.1"/>
    </source>
</evidence>
<proteinExistence type="predicted"/>